<proteinExistence type="predicted"/>
<keyword evidence="3" id="KW-0378">Hydrolase</keyword>
<dbReference type="InterPro" id="IPR053140">
    <property type="entry name" value="GDSL_Rv0518-like"/>
</dbReference>
<dbReference type="CDD" id="cd01832">
    <property type="entry name" value="SGNH_hydrolase_like_1"/>
    <property type="match status" value="1"/>
</dbReference>
<comment type="caution">
    <text evidence="3">The sequence shown here is derived from an EMBL/GenBank/DDBJ whole genome shotgun (WGS) entry which is preliminary data.</text>
</comment>
<organism evidence="3 4">
    <name type="scientific">Rufibacter sediminis</name>
    <dbReference type="NCBI Taxonomy" id="2762756"/>
    <lineage>
        <taxon>Bacteria</taxon>
        <taxon>Pseudomonadati</taxon>
        <taxon>Bacteroidota</taxon>
        <taxon>Cytophagia</taxon>
        <taxon>Cytophagales</taxon>
        <taxon>Hymenobacteraceae</taxon>
        <taxon>Rufibacter</taxon>
    </lineage>
</organism>
<reference evidence="3 4" key="1">
    <citation type="journal article" date="2019" name="Int. J. Syst. Evol. Microbiol.">
        <title>Rufibacter sediminis sp. nov., isolated from freshwater lake sediment.</title>
        <authorList>
            <person name="Qu J.H."/>
            <person name="Zhang L.J."/>
            <person name="Fu Y.H."/>
            <person name="Li H.F."/>
        </authorList>
    </citation>
    <scope>NUCLEOTIDE SEQUENCE [LARGE SCALE GENOMIC DNA]</scope>
    <source>
        <strain evidence="3 4">H-1</strain>
    </source>
</reference>
<dbReference type="Pfam" id="PF13472">
    <property type="entry name" value="Lipase_GDSL_2"/>
    <property type="match status" value="1"/>
</dbReference>
<dbReference type="PANTHER" id="PTHR43784:SF2">
    <property type="entry name" value="GDSL-LIKE LIPASE_ACYLHYDROLASE, PUTATIVE (AFU_ORTHOLOGUE AFUA_2G00820)-RELATED"/>
    <property type="match status" value="1"/>
</dbReference>
<dbReference type="PANTHER" id="PTHR43784">
    <property type="entry name" value="GDSL-LIKE LIPASE/ACYLHYDROLASE, PUTATIVE (AFU_ORTHOLOGUE AFUA_2G00820)-RELATED"/>
    <property type="match status" value="1"/>
</dbReference>
<dbReference type="Proteomes" id="UP000659698">
    <property type="component" value="Unassembled WGS sequence"/>
</dbReference>
<sequence>MRLLFKLVLLYAGILFLGGCSTADTEEAENVPTPKIPASPSASATYLALGDSYTIGQSVPATERWPVYLANMLAQEGNAVGEPRIIAQTGWTTADLLQRVKAEKLDGGFGLVSLMIGVNNQYQGRSLEEFRAQFRELLSLSTTLGQKDPKNVVVLTIPDWGATPFGASRDQASISTQIKKFNEVIKAEAGAAGITVVDIYELSLQARESPALVAPDGLHYSGLMHQQWAQRVLPEAKKKLLD</sequence>
<dbReference type="PROSITE" id="PS51257">
    <property type="entry name" value="PROKAR_LIPOPROTEIN"/>
    <property type="match status" value="1"/>
</dbReference>
<dbReference type="EMBL" id="JACOAF010000010">
    <property type="protein sequence ID" value="MBC3538867.1"/>
    <property type="molecule type" value="Genomic_DNA"/>
</dbReference>
<keyword evidence="4" id="KW-1185">Reference proteome</keyword>
<feature type="chain" id="PRO_5046304037" evidence="1">
    <location>
        <begin position="24"/>
        <end position="242"/>
    </location>
</feature>
<feature type="signal peptide" evidence="1">
    <location>
        <begin position="1"/>
        <end position="23"/>
    </location>
</feature>
<dbReference type="InterPro" id="IPR013830">
    <property type="entry name" value="SGNH_hydro"/>
</dbReference>
<evidence type="ECO:0000259" key="2">
    <source>
        <dbReference type="Pfam" id="PF13472"/>
    </source>
</evidence>
<evidence type="ECO:0000313" key="3">
    <source>
        <dbReference type="EMBL" id="MBC3538867.1"/>
    </source>
</evidence>
<dbReference type="SUPFAM" id="SSF52266">
    <property type="entry name" value="SGNH hydrolase"/>
    <property type="match status" value="1"/>
</dbReference>
<dbReference type="Gene3D" id="3.40.50.1110">
    <property type="entry name" value="SGNH hydrolase"/>
    <property type="match status" value="1"/>
</dbReference>
<gene>
    <name evidence="3" type="ORF">H7U12_04190</name>
</gene>
<evidence type="ECO:0000313" key="4">
    <source>
        <dbReference type="Proteomes" id="UP000659698"/>
    </source>
</evidence>
<evidence type="ECO:0000256" key="1">
    <source>
        <dbReference type="SAM" id="SignalP"/>
    </source>
</evidence>
<keyword evidence="1" id="KW-0732">Signal</keyword>
<name>A0ABR6VPM8_9BACT</name>
<dbReference type="InterPro" id="IPR036514">
    <property type="entry name" value="SGNH_hydro_sf"/>
</dbReference>
<protein>
    <submittedName>
        <fullName evidence="3">SGNH/GDSL hydrolase family protein</fullName>
    </submittedName>
</protein>
<accession>A0ABR6VPM8</accession>
<feature type="domain" description="SGNH hydrolase-type esterase" evidence="2">
    <location>
        <begin position="48"/>
        <end position="226"/>
    </location>
</feature>
<dbReference type="GO" id="GO:0016787">
    <property type="term" value="F:hydrolase activity"/>
    <property type="evidence" value="ECO:0007669"/>
    <property type="project" value="UniProtKB-KW"/>
</dbReference>